<gene>
    <name evidence="2" type="ORF">GWI33_003866</name>
</gene>
<comment type="caution">
    <text evidence="2">The sequence shown here is derived from an EMBL/GenBank/DDBJ whole genome shotgun (WGS) entry which is preliminary data.</text>
</comment>
<proteinExistence type="predicted"/>
<evidence type="ECO:0000313" key="3">
    <source>
        <dbReference type="Proteomes" id="UP000625711"/>
    </source>
</evidence>
<reference evidence="2" key="1">
    <citation type="submission" date="2020-08" db="EMBL/GenBank/DDBJ databases">
        <title>Genome sequencing and assembly of the red palm weevil Rhynchophorus ferrugineus.</title>
        <authorList>
            <person name="Dias G.B."/>
            <person name="Bergman C.M."/>
            <person name="Manee M."/>
        </authorList>
    </citation>
    <scope>NUCLEOTIDE SEQUENCE</scope>
    <source>
        <strain evidence="2">AA-2017</strain>
        <tissue evidence="2">Whole larva</tissue>
    </source>
</reference>
<dbReference type="AlphaFoldDB" id="A0A834IT26"/>
<dbReference type="EMBL" id="JAACXV010000020">
    <property type="protein sequence ID" value="KAF7286809.1"/>
    <property type="molecule type" value="Genomic_DNA"/>
</dbReference>
<dbReference type="OrthoDB" id="6781600at2759"/>
<evidence type="ECO:0000256" key="1">
    <source>
        <dbReference type="SAM" id="MobiDB-lite"/>
    </source>
</evidence>
<accession>A0A834IT26</accession>
<organism evidence="2 3">
    <name type="scientific">Rhynchophorus ferrugineus</name>
    <name type="common">Red palm weevil</name>
    <name type="synonym">Curculio ferrugineus</name>
    <dbReference type="NCBI Taxonomy" id="354439"/>
    <lineage>
        <taxon>Eukaryota</taxon>
        <taxon>Metazoa</taxon>
        <taxon>Ecdysozoa</taxon>
        <taxon>Arthropoda</taxon>
        <taxon>Hexapoda</taxon>
        <taxon>Insecta</taxon>
        <taxon>Pterygota</taxon>
        <taxon>Neoptera</taxon>
        <taxon>Endopterygota</taxon>
        <taxon>Coleoptera</taxon>
        <taxon>Polyphaga</taxon>
        <taxon>Cucujiformia</taxon>
        <taxon>Curculionidae</taxon>
        <taxon>Dryophthorinae</taxon>
        <taxon>Rhynchophorus</taxon>
    </lineage>
</organism>
<evidence type="ECO:0000313" key="2">
    <source>
        <dbReference type="EMBL" id="KAF7286809.1"/>
    </source>
</evidence>
<feature type="region of interest" description="Disordered" evidence="1">
    <location>
        <begin position="92"/>
        <end position="132"/>
    </location>
</feature>
<dbReference type="Proteomes" id="UP000625711">
    <property type="component" value="Unassembled WGS sequence"/>
</dbReference>
<sequence>MNNFLETTIQRERDKVPARGGLPTIKYSWEEWKRKLELGFSSRRNFNRGLQTVMTRRKRPGEITDTLIRTGAAAGNHQTPESLFLHLSSLSTLPGTSRGDQHRRSTRFPTGKLNFNKDRSTNSRNLDVPPLN</sequence>
<keyword evidence="3" id="KW-1185">Reference proteome</keyword>
<name>A0A834IT26_RHYFE</name>
<protein>
    <submittedName>
        <fullName evidence="2">Uncharacterized protein</fullName>
    </submittedName>
</protein>